<dbReference type="InterPro" id="IPR001457">
    <property type="entry name" value="NADH_UbQ/plastoQ_OxRdtase_su6"/>
</dbReference>
<dbReference type="EMBL" id="AP012338">
    <property type="protein sequence ID" value="BAM03712.1"/>
    <property type="molecule type" value="Genomic_DNA"/>
</dbReference>
<name>I0IEM4_PHYMF</name>
<dbReference type="Pfam" id="PF00499">
    <property type="entry name" value="Oxidored_q3"/>
    <property type="match status" value="1"/>
</dbReference>
<keyword evidence="2" id="KW-0472">Membrane</keyword>
<evidence type="ECO:0000256" key="2">
    <source>
        <dbReference type="RuleBase" id="RU004429"/>
    </source>
</evidence>
<evidence type="ECO:0000256" key="3">
    <source>
        <dbReference type="SAM" id="MobiDB-lite"/>
    </source>
</evidence>
<proteinExistence type="inferred from homology"/>
<feature type="region of interest" description="Disordered" evidence="3">
    <location>
        <begin position="277"/>
        <end position="315"/>
    </location>
</feature>
<dbReference type="GO" id="GO:0005886">
    <property type="term" value="C:plasma membrane"/>
    <property type="evidence" value="ECO:0007669"/>
    <property type="project" value="UniProtKB-SubCell"/>
</dbReference>
<keyword evidence="5" id="KW-1185">Reference proteome</keyword>
<dbReference type="HOGENOM" id="CLU_986593_0_0_0"/>
<evidence type="ECO:0000256" key="1">
    <source>
        <dbReference type="ARBA" id="ARBA00005698"/>
    </source>
</evidence>
<comment type="similarity">
    <text evidence="1 2">Belongs to the complex I subunit 6 family.</text>
</comment>
<dbReference type="eggNOG" id="COG0839">
    <property type="taxonomic scope" value="Bacteria"/>
</dbReference>
<comment type="function">
    <text evidence="2">NDH-1 shuttles electrons from NADH, via FMN and iron-sulfur (Fe-S) centers, to quinones in the respiratory chain. Couples the redox reaction to proton translocation (for every two electrons transferred, four hydrogen ions are translocated across the cytoplasmic membrane), and thus conserves the redox energy in a proton gradient.</text>
</comment>
<dbReference type="PANTHER" id="PTHR33269">
    <property type="entry name" value="NADH-UBIQUINONE OXIDOREDUCTASE CHAIN 6"/>
    <property type="match status" value="1"/>
</dbReference>
<sequence length="315" mass="32643">MASVGAAWILLSPLLRGDGIADTGVGASGLVFYYVFSALGIVSAVRVITHPRPVYSALWFVMVVIASSGLFLVLAAEFMAFAMVIIYGGAILVTYMFVIMLATEPRAGDDADDLPDYEQYAREPLWAVATAFVLLAVLLSFIFQPQEPNPLARAASDAEVSLLLDNQAGIDRLVATREAVTAVIPVEASPPPATTAGAAVAVPDAALVVSGAVAPPLDAEDPAPTLEALAEAPGPVTNLQRVGLDLFQANPLAVELAGVILLLSLVGAVVIANTQVPREDDADDPSRGRGRKPTEPIEQGPEKAGIGGAEVVQVA</sequence>
<dbReference type="AlphaFoldDB" id="I0IEM4"/>
<feature type="compositionally biased region" description="Basic and acidic residues" evidence="3">
    <location>
        <begin position="284"/>
        <end position="295"/>
    </location>
</feature>
<feature type="transmembrane region" description="Helical" evidence="2">
    <location>
        <begin position="57"/>
        <end position="75"/>
    </location>
</feature>
<keyword evidence="2" id="KW-1003">Cell membrane</keyword>
<feature type="transmembrane region" description="Helical" evidence="2">
    <location>
        <begin position="252"/>
        <end position="272"/>
    </location>
</feature>
<keyword evidence="2" id="KW-0520">NAD</keyword>
<feature type="transmembrane region" description="Helical" evidence="2">
    <location>
        <begin position="27"/>
        <end position="45"/>
    </location>
</feature>
<dbReference type="PANTHER" id="PTHR33269:SF17">
    <property type="entry name" value="NADH-UBIQUINONE OXIDOREDUCTASE CHAIN 6"/>
    <property type="match status" value="1"/>
</dbReference>
<evidence type="ECO:0000313" key="4">
    <source>
        <dbReference type="EMBL" id="BAM03712.1"/>
    </source>
</evidence>
<keyword evidence="2" id="KW-0812">Transmembrane</keyword>
<dbReference type="GO" id="GO:0048038">
    <property type="term" value="F:quinone binding"/>
    <property type="evidence" value="ECO:0007669"/>
    <property type="project" value="UniProtKB-UniRule"/>
</dbReference>
<comment type="catalytic activity">
    <reaction evidence="2">
        <text>a quinone + NADH + 5 H(+)(in) = a quinol + NAD(+) + 4 H(+)(out)</text>
        <dbReference type="Rhea" id="RHEA:57888"/>
        <dbReference type="ChEBI" id="CHEBI:15378"/>
        <dbReference type="ChEBI" id="CHEBI:24646"/>
        <dbReference type="ChEBI" id="CHEBI:57540"/>
        <dbReference type="ChEBI" id="CHEBI:57945"/>
        <dbReference type="ChEBI" id="CHEBI:132124"/>
    </reaction>
</comment>
<keyword evidence="2" id="KW-1133">Transmembrane helix</keyword>
<feature type="transmembrane region" description="Helical" evidence="2">
    <location>
        <begin position="81"/>
        <end position="103"/>
    </location>
</feature>
<dbReference type="KEGG" id="phm:PSMK_15530"/>
<comment type="subcellular location">
    <subcellularLocation>
        <location evidence="2">Cell membrane</location>
        <topology evidence="2">Multi-pass membrane protein</topology>
    </subcellularLocation>
</comment>
<protein>
    <recommendedName>
        <fullName evidence="2">NADH-quinone oxidoreductase subunit J</fullName>
        <ecNumber evidence="2">7.1.1.-</ecNumber>
    </recommendedName>
</protein>
<dbReference type="InterPro" id="IPR042106">
    <property type="entry name" value="Nuo/plastoQ_OxRdtase_6_NuoJ"/>
</dbReference>
<organism evidence="4 5">
    <name type="scientific">Phycisphaera mikurensis (strain NBRC 102666 / KCTC 22515 / FYK2301M01)</name>
    <dbReference type="NCBI Taxonomy" id="1142394"/>
    <lineage>
        <taxon>Bacteria</taxon>
        <taxon>Pseudomonadati</taxon>
        <taxon>Planctomycetota</taxon>
        <taxon>Phycisphaerae</taxon>
        <taxon>Phycisphaerales</taxon>
        <taxon>Phycisphaeraceae</taxon>
        <taxon>Phycisphaera</taxon>
    </lineage>
</organism>
<evidence type="ECO:0000313" key="5">
    <source>
        <dbReference type="Proteomes" id="UP000007881"/>
    </source>
</evidence>
<gene>
    <name evidence="4" type="primary">nuoJ</name>
    <name evidence="4" type="ordered locus">PSMK_15530</name>
</gene>
<keyword evidence="4" id="KW-0560">Oxidoreductase</keyword>
<dbReference type="GO" id="GO:0008137">
    <property type="term" value="F:NADH dehydrogenase (ubiquinone) activity"/>
    <property type="evidence" value="ECO:0007669"/>
    <property type="project" value="UniProtKB-UniRule"/>
</dbReference>
<dbReference type="STRING" id="1142394.PSMK_15530"/>
<dbReference type="EC" id="7.1.1.-" evidence="2"/>
<reference evidence="4 5" key="1">
    <citation type="submission" date="2012-02" db="EMBL/GenBank/DDBJ databases">
        <title>Complete genome sequence of Phycisphaera mikurensis NBRC 102666.</title>
        <authorList>
            <person name="Ankai A."/>
            <person name="Hosoyama A."/>
            <person name="Terui Y."/>
            <person name="Sekine M."/>
            <person name="Fukai R."/>
            <person name="Kato Y."/>
            <person name="Nakamura S."/>
            <person name="Yamada-Narita S."/>
            <person name="Kawakoshi A."/>
            <person name="Fukunaga Y."/>
            <person name="Yamazaki S."/>
            <person name="Fujita N."/>
        </authorList>
    </citation>
    <scope>NUCLEOTIDE SEQUENCE [LARGE SCALE GENOMIC DNA]</scope>
    <source>
        <strain evidence="5">NBRC 102666 / KCTC 22515 / FYK2301M01</strain>
    </source>
</reference>
<dbReference type="Gene3D" id="1.20.120.1200">
    <property type="entry name" value="NADH-ubiquinone/plastoquinone oxidoreductase chain 6, subunit NuoJ"/>
    <property type="match status" value="1"/>
</dbReference>
<dbReference type="GO" id="GO:0016491">
    <property type="term" value="F:oxidoreductase activity"/>
    <property type="evidence" value="ECO:0007669"/>
    <property type="project" value="UniProtKB-KW"/>
</dbReference>
<feature type="transmembrane region" description="Helical" evidence="2">
    <location>
        <begin position="124"/>
        <end position="143"/>
    </location>
</feature>
<keyword evidence="2" id="KW-0874">Quinone</keyword>
<accession>I0IEM4</accession>
<dbReference type="Proteomes" id="UP000007881">
    <property type="component" value="Chromosome"/>
</dbReference>